<dbReference type="Gene3D" id="3.30.420.10">
    <property type="entry name" value="Ribonuclease H-like superfamily/Ribonuclease H"/>
    <property type="match status" value="1"/>
</dbReference>
<organism evidence="2 3">
    <name type="scientific">Microbacter margulisiae</name>
    <dbReference type="NCBI Taxonomy" id="1350067"/>
    <lineage>
        <taxon>Bacteria</taxon>
        <taxon>Pseudomonadati</taxon>
        <taxon>Bacteroidota</taxon>
        <taxon>Bacteroidia</taxon>
        <taxon>Bacteroidales</taxon>
        <taxon>Porphyromonadaceae</taxon>
        <taxon>Microbacter</taxon>
    </lineage>
</organism>
<protein>
    <submittedName>
        <fullName evidence="2">Transposase InsO family protein</fullName>
    </submittedName>
</protein>
<dbReference type="NCBIfam" id="NF033516">
    <property type="entry name" value="transpos_IS3"/>
    <property type="match status" value="1"/>
</dbReference>
<dbReference type="InterPro" id="IPR050900">
    <property type="entry name" value="Transposase_IS3/IS150/IS904"/>
</dbReference>
<dbReference type="SUPFAM" id="SSF53098">
    <property type="entry name" value="Ribonuclease H-like"/>
    <property type="match status" value="1"/>
</dbReference>
<evidence type="ECO:0000259" key="1">
    <source>
        <dbReference type="PROSITE" id="PS50994"/>
    </source>
</evidence>
<dbReference type="AlphaFoldDB" id="A0A7W5DR32"/>
<dbReference type="InterPro" id="IPR036397">
    <property type="entry name" value="RNaseH_sf"/>
</dbReference>
<dbReference type="PANTHER" id="PTHR46889">
    <property type="entry name" value="TRANSPOSASE INSF FOR INSERTION SEQUENCE IS3B-RELATED"/>
    <property type="match status" value="1"/>
</dbReference>
<feature type="domain" description="Integrase catalytic" evidence="1">
    <location>
        <begin position="106"/>
        <end position="271"/>
    </location>
</feature>
<gene>
    <name evidence="2" type="ORF">FHX64_001348</name>
</gene>
<dbReference type="InterPro" id="IPR048020">
    <property type="entry name" value="Transpos_IS3"/>
</dbReference>
<dbReference type="InterPro" id="IPR012337">
    <property type="entry name" value="RNaseH-like_sf"/>
</dbReference>
<dbReference type="EMBL" id="JACHYB010000001">
    <property type="protein sequence ID" value="MBB3187185.1"/>
    <property type="molecule type" value="Genomic_DNA"/>
</dbReference>
<reference evidence="2 3" key="1">
    <citation type="submission" date="2020-08" db="EMBL/GenBank/DDBJ databases">
        <title>Genomic Encyclopedia of Type Strains, Phase IV (KMG-IV): sequencing the most valuable type-strain genomes for metagenomic binning, comparative biology and taxonomic classification.</title>
        <authorList>
            <person name="Goeker M."/>
        </authorList>
    </citation>
    <scope>NUCLEOTIDE SEQUENCE [LARGE SCALE GENOMIC DNA]</scope>
    <source>
        <strain evidence="2 3">DSM 27471</strain>
    </source>
</reference>
<dbReference type="GO" id="GO:0003676">
    <property type="term" value="F:nucleic acid binding"/>
    <property type="evidence" value="ECO:0007669"/>
    <property type="project" value="InterPro"/>
</dbReference>
<dbReference type="Pfam" id="PF00665">
    <property type="entry name" value="rve"/>
    <property type="match status" value="1"/>
</dbReference>
<dbReference type="GO" id="GO:0015074">
    <property type="term" value="P:DNA integration"/>
    <property type="evidence" value="ECO:0007669"/>
    <property type="project" value="InterPro"/>
</dbReference>
<evidence type="ECO:0000313" key="2">
    <source>
        <dbReference type="EMBL" id="MBB3187185.1"/>
    </source>
</evidence>
<sequence length="289" mass="34064">MAYSLNKLYQSIGVSKQAFHQRMDRYLQERSIEEQILMLVYRVREDHPTMGLRDMYFKIAPIDMGRDRFEILCKESGLMVERTHNLRKTTDSSGVIRFDNLLIGLVINKPNQVWQSDITYFDLNGKFYYITFIMDAFSRVIVGHAISQRLKTEQTTLPALQKAIKSCMDLNICIHALIFHSDGGGQYYDKDFLKLTEKYKIRNSMCQYPWENGKAERINGIIKNNYLIHRVINSFEQLQIEVDRSVFLYNTQKPHSKLQRKSPKQFENEYFCMANYTEHVNTDSKESNC</sequence>
<evidence type="ECO:0000313" key="3">
    <source>
        <dbReference type="Proteomes" id="UP000544222"/>
    </source>
</evidence>
<dbReference type="Proteomes" id="UP000544222">
    <property type="component" value="Unassembled WGS sequence"/>
</dbReference>
<dbReference type="PROSITE" id="PS50994">
    <property type="entry name" value="INTEGRASE"/>
    <property type="match status" value="1"/>
</dbReference>
<name>A0A7W5DR32_9PORP</name>
<dbReference type="RefSeq" id="WP_183412982.1">
    <property type="nucleotide sequence ID" value="NZ_JACHYB010000001.1"/>
</dbReference>
<dbReference type="PANTHER" id="PTHR46889:SF5">
    <property type="entry name" value="INTEGRASE PROTEIN"/>
    <property type="match status" value="1"/>
</dbReference>
<keyword evidence="3" id="KW-1185">Reference proteome</keyword>
<proteinExistence type="predicted"/>
<comment type="caution">
    <text evidence="2">The sequence shown here is derived from an EMBL/GenBank/DDBJ whole genome shotgun (WGS) entry which is preliminary data.</text>
</comment>
<accession>A0A7W5DR32</accession>
<dbReference type="InterPro" id="IPR001584">
    <property type="entry name" value="Integrase_cat-core"/>
</dbReference>